<protein>
    <submittedName>
        <fullName evidence="2">Sucrose-phosphatase 2-like</fullName>
    </submittedName>
</protein>
<reference evidence="2" key="2">
    <citation type="submission" date="2023-04" db="EMBL/GenBank/DDBJ databases">
        <authorList>
            <person name="Bruccoleri R.E."/>
            <person name="Oakeley E.J."/>
            <person name="Faust A.-M."/>
            <person name="Dessus-Babus S."/>
            <person name="Altorfer M."/>
            <person name="Burckhardt D."/>
            <person name="Oertli M."/>
            <person name="Naumann U."/>
            <person name="Petersen F."/>
            <person name="Wong J."/>
        </authorList>
    </citation>
    <scope>NUCLEOTIDE SEQUENCE</scope>
    <source>
        <strain evidence="2">GSM-AAB239-AS_SAM_17_03QT</strain>
        <tissue evidence="2">Leaf</tissue>
    </source>
</reference>
<dbReference type="SUPFAM" id="SSF54427">
    <property type="entry name" value="NTF2-like"/>
    <property type="match status" value="1"/>
</dbReference>
<evidence type="ECO:0000313" key="2">
    <source>
        <dbReference type="EMBL" id="KAJ6802694.1"/>
    </source>
</evidence>
<dbReference type="PANTHER" id="PTHR46521">
    <property type="entry name" value="SUCROSE-PHOSPHATASE 2-RELATED"/>
    <property type="match status" value="1"/>
</dbReference>
<accession>A0AAX6EF98</accession>
<dbReference type="PANTHER" id="PTHR46521:SF4">
    <property type="entry name" value="SUCROSE-PHOSPHATASE 2-RELATED"/>
    <property type="match status" value="1"/>
</dbReference>
<dbReference type="GO" id="GO:0050307">
    <property type="term" value="F:sucrose-phosphate phosphatase activity"/>
    <property type="evidence" value="ECO:0007669"/>
    <property type="project" value="InterPro"/>
</dbReference>
<organism evidence="2 3">
    <name type="scientific">Iris pallida</name>
    <name type="common">Sweet iris</name>
    <dbReference type="NCBI Taxonomy" id="29817"/>
    <lineage>
        <taxon>Eukaryota</taxon>
        <taxon>Viridiplantae</taxon>
        <taxon>Streptophyta</taxon>
        <taxon>Embryophyta</taxon>
        <taxon>Tracheophyta</taxon>
        <taxon>Spermatophyta</taxon>
        <taxon>Magnoliopsida</taxon>
        <taxon>Liliopsida</taxon>
        <taxon>Asparagales</taxon>
        <taxon>Iridaceae</taxon>
        <taxon>Iridoideae</taxon>
        <taxon>Irideae</taxon>
        <taxon>Iris</taxon>
    </lineage>
</organism>
<keyword evidence="3" id="KW-1185">Reference proteome</keyword>
<evidence type="ECO:0000313" key="3">
    <source>
        <dbReference type="Proteomes" id="UP001140949"/>
    </source>
</evidence>
<dbReference type="EMBL" id="JANAVB010037020">
    <property type="protein sequence ID" value="KAJ6802694.1"/>
    <property type="molecule type" value="Genomic_DNA"/>
</dbReference>
<comment type="caution">
    <text evidence="2">The sequence shown here is derived from an EMBL/GenBank/DDBJ whole genome shotgun (WGS) entry which is preliminary data.</text>
</comment>
<dbReference type="Proteomes" id="UP001140949">
    <property type="component" value="Unassembled WGS sequence"/>
</dbReference>
<gene>
    <name evidence="2" type="ORF">M6B38_191090</name>
</gene>
<feature type="domain" description="Sucrose-phosphatase C-terminal" evidence="1">
    <location>
        <begin position="2"/>
        <end position="64"/>
    </location>
</feature>
<dbReference type="InterPro" id="IPR032710">
    <property type="entry name" value="NTF2-like_dom_sf"/>
</dbReference>
<dbReference type="GO" id="GO:0005986">
    <property type="term" value="P:sucrose biosynthetic process"/>
    <property type="evidence" value="ECO:0007669"/>
    <property type="project" value="InterPro"/>
</dbReference>
<sequence length="74" mass="8578">MHQSAIVVHPSGLERSLHGCIDAFGQCYGDKQGKDFQVWMDRVSSSQIGSDDWLVKFDKCEMSGWRLNFLWLWI</sequence>
<dbReference type="InterPro" id="IPR051518">
    <property type="entry name" value="Sucrose_Phosphatase"/>
</dbReference>
<reference evidence="2" key="1">
    <citation type="journal article" date="2023" name="GigaByte">
        <title>Genome assembly of the bearded iris, Iris pallida Lam.</title>
        <authorList>
            <person name="Bruccoleri R.E."/>
            <person name="Oakeley E.J."/>
            <person name="Faust A.M.E."/>
            <person name="Altorfer M."/>
            <person name="Dessus-Babus S."/>
            <person name="Burckhardt D."/>
            <person name="Oertli M."/>
            <person name="Naumann U."/>
            <person name="Petersen F."/>
            <person name="Wong J."/>
        </authorList>
    </citation>
    <scope>NUCLEOTIDE SEQUENCE</scope>
    <source>
        <strain evidence="2">GSM-AAB239-AS_SAM_17_03QT</strain>
    </source>
</reference>
<name>A0AAX6EF98_IRIPA</name>
<proteinExistence type="predicted"/>
<dbReference type="AlphaFoldDB" id="A0AAX6EF98"/>
<evidence type="ECO:0000259" key="1">
    <source>
        <dbReference type="Pfam" id="PF08472"/>
    </source>
</evidence>
<dbReference type="InterPro" id="IPR013679">
    <property type="entry name" value="SPP_C"/>
</dbReference>
<dbReference type="Pfam" id="PF08472">
    <property type="entry name" value="S6PP_C"/>
    <property type="match status" value="1"/>
</dbReference>